<dbReference type="PROSITE" id="PS51257">
    <property type="entry name" value="PROKAR_LIPOPROTEIN"/>
    <property type="match status" value="1"/>
</dbReference>
<evidence type="ECO:0000313" key="8">
    <source>
        <dbReference type="Proteomes" id="UP000437446"/>
    </source>
</evidence>
<dbReference type="InterPro" id="IPR008979">
    <property type="entry name" value="Galactose-bd-like_sf"/>
</dbReference>
<evidence type="ECO:0000256" key="5">
    <source>
        <dbReference type="SAM" id="SignalP"/>
    </source>
</evidence>
<sequence>MKQLLLSLAVLPFFMSCGESAPIKARVAATPKTFCNPVNIDYRFMKIDGGEGIREAADPVVVSYKDKYYLFASKSSGYWCSDDFTDWNHVFITDSVLPIEDYAPGLFVHDNFLYYVGSTHGKGMLYRSSAPEKGEWEPVKEIWSYWDPAFYVEGDNLYMYYGCSPVDPIYMQVLDLNTLEAKTEVVACFNSDKENHGWERTGELNELSRRPYIEGAWMTAHQGKYYLQYAAPGTEWKSYADGVYVGTSPAGPFTYMENSPVSYKPTGFIGGAGHGCIFTAGSENYWKAATNSISVRHMFERRVSFYPSGFDKDGYLFTNTYLGDYPMFLPGGKEQIAGEYQPGWMLLSYGKKVSVSSSLEGYPAENIVDEDARTAWVAQSNRDMEWAQVDLQRLSSIHAIQVNFDEYGANQKGAVSGVYQSYLIYASVNGEDWSLVVDYGTKKTDTPHDYIEFEEPFKARYIKLQNKEYMVSENFSVRDLRIFGKGQGSTPRAVNDFTVERDEADPCKARLCWEAVPDAQGYIVRYGIAGDKLYNNFQVMGENTLEIGSLNKGVAYYFTIDAYNENGITRTSRIKVCR</sequence>
<dbReference type="EMBL" id="WNCR01000008">
    <property type="protein sequence ID" value="MTU30443.1"/>
    <property type="molecule type" value="Genomic_DNA"/>
</dbReference>
<dbReference type="InterPro" id="IPR023296">
    <property type="entry name" value="Glyco_hydro_beta-prop_sf"/>
</dbReference>
<evidence type="ECO:0000256" key="3">
    <source>
        <dbReference type="ARBA" id="ARBA00023295"/>
    </source>
</evidence>
<gene>
    <name evidence="7" type="ORF">GMD66_14715</name>
</gene>
<dbReference type="CDD" id="cd08982">
    <property type="entry name" value="GH43-like"/>
    <property type="match status" value="1"/>
</dbReference>
<dbReference type="InterPro" id="IPR051795">
    <property type="entry name" value="Glycosyl_Hydrlase_43"/>
</dbReference>
<feature type="chain" id="PRO_5029751421" evidence="5">
    <location>
        <begin position="22"/>
        <end position="578"/>
    </location>
</feature>
<comment type="caution">
    <text evidence="7">The sequence shown here is derived from an EMBL/GenBank/DDBJ whole genome shotgun (WGS) entry which is preliminary data.</text>
</comment>
<dbReference type="Proteomes" id="UP000437446">
    <property type="component" value="Unassembled WGS sequence"/>
</dbReference>
<feature type="signal peptide" evidence="5">
    <location>
        <begin position="1"/>
        <end position="21"/>
    </location>
</feature>
<feature type="domain" description="F5/8 type C" evidence="6">
    <location>
        <begin position="339"/>
        <end position="485"/>
    </location>
</feature>
<dbReference type="RefSeq" id="WP_129943779.1">
    <property type="nucleotide sequence ID" value="NZ_RCYQ01000010.1"/>
</dbReference>
<dbReference type="InterPro" id="IPR000421">
    <property type="entry name" value="FA58C"/>
</dbReference>
<dbReference type="GO" id="GO:0004553">
    <property type="term" value="F:hydrolase activity, hydrolyzing O-glycosyl compounds"/>
    <property type="evidence" value="ECO:0007669"/>
    <property type="project" value="InterPro"/>
</dbReference>
<organism evidence="7 8">
    <name type="scientific">Parabacteroides merdae</name>
    <dbReference type="NCBI Taxonomy" id="46503"/>
    <lineage>
        <taxon>Bacteria</taxon>
        <taxon>Pseudomonadati</taxon>
        <taxon>Bacteroidota</taxon>
        <taxon>Bacteroidia</taxon>
        <taxon>Bacteroidales</taxon>
        <taxon>Tannerellaceae</taxon>
        <taxon>Parabacteroides</taxon>
    </lineage>
</organism>
<evidence type="ECO:0000256" key="1">
    <source>
        <dbReference type="ARBA" id="ARBA00009865"/>
    </source>
</evidence>
<proteinExistence type="inferred from homology"/>
<keyword evidence="3 4" id="KW-0326">Glycosidase</keyword>
<evidence type="ECO:0000256" key="4">
    <source>
        <dbReference type="RuleBase" id="RU361187"/>
    </source>
</evidence>
<dbReference type="Gene3D" id="2.60.120.260">
    <property type="entry name" value="Galactose-binding domain-like"/>
    <property type="match status" value="1"/>
</dbReference>
<dbReference type="SUPFAM" id="SSF49265">
    <property type="entry name" value="Fibronectin type III"/>
    <property type="match status" value="1"/>
</dbReference>
<dbReference type="CDD" id="cd00063">
    <property type="entry name" value="FN3"/>
    <property type="match status" value="1"/>
</dbReference>
<evidence type="ECO:0000259" key="6">
    <source>
        <dbReference type="PROSITE" id="PS50022"/>
    </source>
</evidence>
<dbReference type="Gene3D" id="2.115.10.20">
    <property type="entry name" value="Glycosyl hydrolase domain, family 43"/>
    <property type="match status" value="1"/>
</dbReference>
<dbReference type="InterPro" id="IPR003961">
    <property type="entry name" value="FN3_dom"/>
</dbReference>
<dbReference type="AlphaFoldDB" id="A0A7K1HGV5"/>
<accession>A0A7K1HGV5</accession>
<dbReference type="Pfam" id="PF04616">
    <property type="entry name" value="Glyco_hydro_43"/>
    <property type="match status" value="1"/>
</dbReference>
<evidence type="ECO:0000313" key="7">
    <source>
        <dbReference type="EMBL" id="MTU30443.1"/>
    </source>
</evidence>
<dbReference type="PANTHER" id="PTHR42812">
    <property type="entry name" value="BETA-XYLOSIDASE"/>
    <property type="match status" value="1"/>
</dbReference>
<reference evidence="7 8" key="1">
    <citation type="journal article" date="2019" name="Nat. Med.">
        <title>A library of human gut bacterial isolates paired with longitudinal multiomics data enables mechanistic microbiome research.</title>
        <authorList>
            <person name="Poyet M."/>
            <person name="Groussin M."/>
            <person name="Gibbons S.M."/>
            <person name="Avila-Pacheco J."/>
            <person name="Jiang X."/>
            <person name="Kearney S.M."/>
            <person name="Perrotta A.R."/>
            <person name="Berdy B."/>
            <person name="Zhao S."/>
            <person name="Lieberman T.D."/>
            <person name="Swanson P.K."/>
            <person name="Smith M."/>
            <person name="Roesemann S."/>
            <person name="Alexander J.E."/>
            <person name="Rich S.A."/>
            <person name="Livny J."/>
            <person name="Vlamakis H."/>
            <person name="Clish C."/>
            <person name="Bullock K."/>
            <person name="Deik A."/>
            <person name="Scott J."/>
            <person name="Pierce K.A."/>
            <person name="Xavier R.J."/>
            <person name="Alm E.J."/>
        </authorList>
    </citation>
    <scope>NUCLEOTIDE SEQUENCE [LARGE SCALE GENOMIC DNA]</scope>
    <source>
        <strain evidence="7 8">BIOML-A25</strain>
    </source>
</reference>
<dbReference type="GO" id="GO:0005975">
    <property type="term" value="P:carbohydrate metabolic process"/>
    <property type="evidence" value="ECO:0007669"/>
    <property type="project" value="InterPro"/>
</dbReference>
<keyword evidence="2 4" id="KW-0378">Hydrolase</keyword>
<dbReference type="InterPro" id="IPR013783">
    <property type="entry name" value="Ig-like_fold"/>
</dbReference>
<dbReference type="SUPFAM" id="SSF75005">
    <property type="entry name" value="Arabinanase/levansucrase/invertase"/>
    <property type="match status" value="1"/>
</dbReference>
<dbReference type="InterPro" id="IPR036116">
    <property type="entry name" value="FN3_sf"/>
</dbReference>
<comment type="similarity">
    <text evidence="1 4">Belongs to the glycosyl hydrolase 43 family.</text>
</comment>
<dbReference type="PANTHER" id="PTHR42812:SF12">
    <property type="entry name" value="BETA-XYLOSIDASE-RELATED"/>
    <property type="match status" value="1"/>
</dbReference>
<name>A0A7K1HGV5_9BACT</name>
<dbReference type="Gene3D" id="2.60.40.10">
    <property type="entry name" value="Immunoglobulins"/>
    <property type="match status" value="1"/>
</dbReference>
<protein>
    <submittedName>
        <fullName evidence="7">Family 43 glycosylhydrolase</fullName>
    </submittedName>
</protein>
<keyword evidence="5" id="KW-0732">Signal</keyword>
<dbReference type="SUPFAM" id="SSF49785">
    <property type="entry name" value="Galactose-binding domain-like"/>
    <property type="match status" value="1"/>
</dbReference>
<evidence type="ECO:0000256" key="2">
    <source>
        <dbReference type="ARBA" id="ARBA00022801"/>
    </source>
</evidence>
<dbReference type="Pfam" id="PF00754">
    <property type="entry name" value="F5_F8_type_C"/>
    <property type="match status" value="1"/>
</dbReference>
<dbReference type="PROSITE" id="PS50022">
    <property type="entry name" value="FA58C_3"/>
    <property type="match status" value="1"/>
</dbReference>
<dbReference type="InterPro" id="IPR006710">
    <property type="entry name" value="Glyco_hydro_43"/>
</dbReference>